<name>A0ABT0RLE3_9SPHN</name>
<gene>
    <name evidence="1" type="ORF">LZ536_06090</name>
</gene>
<dbReference type="Proteomes" id="UP001165363">
    <property type="component" value="Unassembled WGS sequence"/>
</dbReference>
<organism evidence="1 2">
    <name type="scientific">Sphingomonas alba</name>
    <dbReference type="NCBI Taxonomy" id="2908208"/>
    <lineage>
        <taxon>Bacteria</taxon>
        <taxon>Pseudomonadati</taxon>
        <taxon>Pseudomonadota</taxon>
        <taxon>Alphaproteobacteria</taxon>
        <taxon>Sphingomonadales</taxon>
        <taxon>Sphingomonadaceae</taxon>
        <taxon>Sphingomonas</taxon>
    </lineage>
</organism>
<comment type="caution">
    <text evidence="1">The sequence shown here is derived from an EMBL/GenBank/DDBJ whole genome shotgun (WGS) entry which is preliminary data.</text>
</comment>
<reference evidence="1" key="1">
    <citation type="submission" date="2022-05" db="EMBL/GenBank/DDBJ databases">
        <authorList>
            <person name="Jo J.-H."/>
            <person name="Im W.-T."/>
        </authorList>
    </citation>
    <scope>NUCLEOTIDE SEQUENCE</scope>
    <source>
        <strain evidence="1">SE158</strain>
    </source>
</reference>
<accession>A0ABT0RLE3</accession>
<dbReference type="EMBL" id="JAMGBD010000001">
    <property type="protein sequence ID" value="MCL6683472.1"/>
    <property type="molecule type" value="Genomic_DNA"/>
</dbReference>
<evidence type="ECO:0000313" key="2">
    <source>
        <dbReference type="Proteomes" id="UP001165363"/>
    </source>
</evidence>
<proteinExistence type="predicted"/>
<sequence length="58" mass="6282">MTAPTNDPEFNDLDDARSDLREGLANSRAIVRQSRLLIELSESDSALPANDDLGPIAN</sequence>
<dbReference type="RefSeq" id="WP_249847400.1">
    <property type="nucleotide sequence ID" value="NZ_JAMGBD010000001.1"/>
</dbReference>
<evidence type="ECO:0000313" key="1">
    <source>
        <dbReference type="EMBL" id="MCL6683472.1"/>
    </source>
</evidence>
<keyword evidence="2" id="KW-1185">Reference proteome</keyword>
<protein>
    <submittedName>
        <fullName evidence="1">Uncharacterized protein</fullName>
    </submittedName>
</protein>